<dbReference type="InterPro" id="IPR008030">
    <property type="entry name" value="NmrA-like"/>
</dbReference>
<dbReference type="Gene3D" id="3.40.50.720">
    <property type="entry name" value="NAD(P)-binding Rossmann-like Domain"/>
    <property type="match status" value="1"/>
</dbReference>
<dbReference type="GeneID" id="37624213"/>
<dbReference type="EMBL" id="MH396016">
    <property type="protein sequence ID" value="AXI97534.1"/>
    <property type="molecule type" value="Genomic_DNA"/>
</dbReference>
<dbReference type="GO" id="GO:0015979">
    <property type="term" value="P:photosynthesis"/>
    <property type="evidence" value="ECO:0007669"/>
    <property type="project" value="UniProtKB-KW"/>
</dbReference>
<evidence type="ECO:0000259" key="5">
    <source>
        <dbReference type="Pfam" id="PF05368"/>
    </source>
</evidence>
<proteinExistence type="predicted"/>
<keyword evidence="2" id="KW-0602">Photosynthesis</keyword>
<evidence type="ECO:0000256" key="1">
    <source>
        <dbReference type="ARBA" id="ARBA00004474"/>
    </source>
</evidence>
<reference evidence="6" key="1">
    <citation type="submission" date="2018-05" db="EMBL/GenBank/DDBJ databases">
        <title>Organellar genomes of Gracilariaceae.</title>
        <authorList>
            <person name="Iha C."/>
            <person name="Oliveira M.C."/>
        </authorList>
    </citation>
    <scope>NUCLEOTIDE SEQUENCE</scope>
</reference>
<dbReference type="RefSeq" id="YP_009511657.1">
    <property type="nucleotide sequence ID" value="NC_039145.1"/>
</dbReference>
<keyword evidence="6" id="KW-0150">Chloroplast</keyword>
<evidence type="ECO:0000256" key="3">
    <source>
        <dbReference type="ARBA" id="ARBA00022640"/>
    </source>
</evidence>
<dbReference type="PANTHER" id="PTHR47128">
    <property type="match status" value="1"/>
</dbReference>
<dbReference type="CDD" id="cd05243">
    <property type="entry name" value="SDR_a5"/>
    <property type="match status" value="1"/>
</dbReference>
<gene>
    <name evidence="6" type="primary">ycf39</name>
</gene>
<evidence type="ECO:0000313" key="6">
    <source>
        <dbReference type="EMBL" id="AXI97534.1"/>
    </source>
</evidence>
<organism evidence="6">
    <name type="scientific">Melanthalia intermedia</name>
    <dbReference type="NCBI Taxonomy" id="172989"/>
    <lineage>
        <taxon>Eukaryota</taxon>
        <taxon>Rhodophyta</taxon>
        <taxon>Florideophyceae</taxon>
        <taxon>Rhodymeniophycidae</taxon>
        <taxon>Gracilariales</taxon>
        <taxon>Gracilariaceae</taxon>
        <taxon>Melanthalia</taxon>
    </lineage>
</organism>
<dbReference type="InterPro" id="IPR044256">
    <property type="entry name" value="HCF244-like"/>
</dbReference>
<keyword evidence="4" id="KW-0604">Photosystem II</keyword>
<dbReference type="PANTHER" id="PTHR47128:SF2">
    <property type="entry name" value="PROTEIN HIGH CHLOROPHYLL FLUORESCENCE PHENOTYPE 244, CHLOROPLASTIC"/>
    <property type="match status" value="1"/>
</dbReference>
<dbReference type="GO" id="GO:0009523">
    <property type="term" value="C:photosystem II"/>
    <property type="evidence" value="ECO:0007669"/>
    <property type="project" value="UniProtKB-KW"/>
</dbReference>
<comment type="subcellular location">
    <subcellularLocation>
        <location evidence="1">Plastid</location>
    </subcellularLocation>
</comment>
<dbReference type="Pfam" id="PF05368">
    <property type="entry name" value="NmrA"/>
    <property type="match status" value="1"/>
</dbReference>
<feature type="domain" description="NmrA-like" evidence="5">
    <location>
        <begin position="3"/>
        <end position="292"/>
    </location>
</feature>
<geneLocation type="chloroplast" evidence="6"/>
<keyword evidence="3 6" id="KW-0934">Plastid</keyword>
<dbReference type="AlphaFoldDB" id="A0A345UAP8"/>
<accession>A0A345UAP8</accession>
<name>A0A345UAP8_9FLOR</name>
<protein>
    <recommendedName>
        <fullName evidence="5">NmrA-like domain-containing protein</fullName>
    </recommendedName>
</protein>
<evidence type="ECO:0000256" key="4">
    <source>
        <dbReference type="ARBA" id="ARBA00023276"/>
    </source>
</evidence>
<sequence>MSLLVLGATGTLGRQIVRKALDEGFQVRCFVRNFRKAIFLKDWGAELVYGDLSVPETIPLALLGITAILDASASRSFDLSDATQIDLYSKYILVQASKKAGVKRYIFFSILNAREYPDIMLMKLKASVEDYLIKSGLSYTIFYISGFFQGLVPQYALPVLDNKTIWITDESALIAYIDTQDVAKFAIKSLSMIKTANKSLLMTGVRPWTSNQIIELCEKLSGKRSKVSKISVSFLQILSKLAYFFQWTWSISERLSFVSVLTNGTNLDSSMSEVYELLQEDSTKTETLEKYLQEYFEKIMKKIKEVNYKLLSEQKRLSDDYF</sequence>
<dbReference type="InterPro" id="IPR036291">
    <property type="entry name" value="NAD(P)-bd_dom_sf"/>
</dbReference>
<dbReference type="GO" id="GO:0009536">
    <property type="term" value="C:plastid"/>
    <property type="evidence" value="ECO:0007669"/>
    <property type="project" value="UniProtKB-SubCell"/>
</dbReference>
<dbReference type="SUPFAM" id="SSF51735">
    <property type="entry name" value="NAD(P)-binding Rossmann-fold domains"/>
    <property type="match status" value="1"/>
</dbReference>
<evidence type="ECO:0000256" key="2">
    <source>
        <dbReference type="ARBA" id="ARBA00022531"/>
    </source>
</evidence>